<evidence type="ECO:0000313" key="1">
    <source>
        <dbReference type="EMBL" id="ODS22889.1"/>
    </source>
</evidence>
<accession>A0A1D2QMT6</accession>
<name>A0A1D2QMT6_9GAMM</name>
<organism evidence="1 2">
    <name type="scientific">Candidatus Endobugula sertula</name>
    <name type="common">Bugula neritina bacterial symbiont</name>
    <dbReference type="NCBI Taxonomy" id="62101"/>
    <lineage>
        <taxon>Bacteria</taxon>
        <taxon>Pseudomonadati</taxon>
        <taxon>Pseudomonadota</taxon>
        <taxon>Gammaproteobacteria</taxon>
        <taxon>Cellvibrionales</taxon>
        <taxon>Cellvibrionaceae</taxon>
        <taxon>Candidatus Endobugula</taxon>
    </lineage>
</organism>
<proteinExistence type="predicted"/>
<dbReference type="AlphaFoldDB" id="A0A1D2QMT6"/>
<sequence length="237" mass="27515">MAKKLSRKTESAKVITYDGDIVGYGCKDLRVELIPCWLARVVVSAKHYSGTFVNNSYLHLGVYAERELVGVMQWGYALIPNSGRRVVLDTDNREYMELNRLWVHDAMPKNTESRVISYAIKTIKLLHPQVQWVQSFADERCGGAGIVYQACSFDYIGSHQSTFYELDGEWYHELAKSRKNGGVRSRHLQANIHRATTHTFNQYRYIKFFNKRAKRRLNTKLFTIQHYPKPNAYSTPR</sequence>
<dbReference type="Proteomes" id="UP000242502">
    <property type="component" value="Unassembled WGS sequence"/>
</dbReference>
<evidence type="ECO:0000313" key="2">
    <source>
        <dbReference type="Proteomes" id="UP000242502"/>
    </source>
</evidence>
<gene>
    <name evidence="1" type="ORF">AB835_11600</name>
</gene>
<protein>
    <submittedName>
        <fullName evidence="1">Protein mom</fullName>
    </submittedName>
</protein>
<dbReference type="InterPro" id="IPR057895">
    <property type="entry name" value="Mom"/>
</dbReference>
<reference evidence="1 2" key="1">
    <citation type="journal article" date="2016" name="Appl. Environ. Microbiol.">
        <title>Lack of Overt Genome Reduction in the Bryostatin-Producing Bryozoan Symbiont "Candidatus Endobugula sertula".</title>
        <authorList>
            <person name="Miller I.J."/>
            <person name="Vanee N."/>
            <person name="Fong S.S."/>
            <person name="Lim-Fong G.E."/>
            <person name="Kwan J.C."/>
        </authorList>
    </citation>
    <scope>NUCLEOTIDE SEQUENCE [LARGE SCALE GENOMIC DNA]</scope>
    <source>
        <strain evidence="1">AB1-4</strain>
    </source>
</reference>
<dbReference type="Pfam" id="PF25680">
    <property type="entry name" value="Mom"/>
    <property type="match status" value="1"/>
</dbReference>
<comment type="caution">
    <text evidence="1">The sequence shown here is derived from an EMBL/GenBank/DDBJ whole genome shotgun (WGS) entry which is preliminary data.</text>
</comment>
<dbReference type="EMBL" id="MDLC01000047">
    <property type="protein sequence ID" value="ODS22889.1"/>
    <property type="molecule type" value="Genomic_DNA"/>
</dbReference>